<keyword evidence="4 7" id="KW-0812">Transmembrane</keyword>
<evidence type="ECO:0000256" key="5">
    <source>
        <dbReference type="ARBA" id="ARBA00022989"/>
    </source>
</evidence>
<comment type="similarity">
    <text evidence="2">Belongs to the ExbB/TolQ family.</text>
</comment>
<dbReference type="EMBL" id="UOEW01000042">
    <property type="protein sequence ID" value="VAW33789.1"/>
    <property type="molecule type" value="Genomic_DNA"/>
</dbReference>
<dbReference type="AlphaFoldDB" id="A0A3B0VAE5"/>
<dbReference type="Pfam" id="PF01618">
    <property type="entry name" value="MotA_ExbB"/>
    <property type="match status" value="1"/>
</dbReference>
<keyword evidence="6 7" id="KW-0472">Membrane</keyword>
<dbReference type="PANTHER" id="PTHR30625">
    <property type="entry name" value="PROTEIN TOLQ"/>
    <property type="match status" value="1"/>
</dbReference>
<keyword evidence="5 7" id="KW-1133">Transmembrane helix</keyword>
<feature type="transmembrane region" description="Helical" evidence="7">
    <location>
        <begin position="138"/>
        <end position="157"/>
    </location>
</feature>
<feature type="transmembrane region" description="Helical" evidence="7">
    <location>
        <begin position="95"/>
        <end position="118"/>
    </location>
</feature>
<name>A0A3B0VAE5_9ZZZZ</name>
<evidence type="ECO:0000259" key="8">
    <source>
        <dbReference type="Pfam" id="PF01618"/>
    </source>
</evidence>
<dbReference type="GO" id="GO:0017038">
    <property type="term" value="P:protein import"/>
    <property type="evidence" value="ECO:0007669"/>
    <property type="project" value="TreeGrafter"/>
</dbReference>
<evidence type="ECO:0000256" key="7">
    <source>
        <dbReference type="SAM" id="Phobius"/>
    </source>
</evidence>
<protein>
    <submittedName>
        <fullName evidence="9">Ferric siderophore transport system, biopolymer transport protein ExbB</fullName>
    </submittedName>
</protein>
<evidence type="ECO:0000256" key="6">
    <source>
        <dbReference type="ARBA" id="ARBA00023136"/>
    </source>
</evidence>
<keyword evidence="3" id="KW-1003">Cell membrane</keyword>
<dbReference type="GO" id="GO:0005886">
    <property type="term" value="C:plasma membrane"/>
    <property type="evidence" value="ECO:0007669"/>
    <property type="project" value="UniProtKB-SubCell"/>
</dbReference>
<evidence type="ECO:0000256" key="4">
    <source>
        <dbReference type="ARBA" id="ARBA00022692"/>
    </source>
</evidence>
<proteinExistence type="inferred from homology"/>
<gene>
    <name evidence="9" type="ORF">MNBD_GAMMA01-2237</name>
</gene>
<sequence length="177" mass="19626">MLIFLQDVFEAIDNFFNKGGPVLYIIAVTTFIMWVMILDKFLYLKFSYKHDFAKVRTKWGSRTEHKSWNAHAIREKLISETQEKINKNIPVIKTLIALCPLLGLLGTVTGMIEVFSALAITGGGDAKSMAGGVSKATIPTMAGMVAALSGVFANTYITQLANKENKLTEEQLTFEDK</sequence>
<organism evidence="9">
    <name type="scientific">hydrothermal vent metagenome</name>
    <dbReference type="NCBI Taxonomy" id="652676"/>
    <lineage>
        <taxon>unclassified sequences</taxon>
        <taxon>metagenomes</taxon>
        <taxon>ecological metagenomes</taxon>
    </lineage>
</organism>
<comment type="subcellular location">
    <subcellularLocation>
        <location evidence="1">Cell membrane</location>
        <topology evidence="1">Multi-pass membrane protein</topology>
    </subcellularLocation>
</comment>
<evidence type="ECO:0000256" key="3">
    <source>
        <dbReference type="ARBA" id="ARBA00022475"/>
    </source>
</evidence>
<reference evidence="9" key="1">
    <citation type="submission" date="2018-06" db="EMBL/GenBank/DDBJ databases">
        <authorList>
            <person name="Zhirakovskaya E."/>
        </authorList>
    </citation>
    <scope>NUCLEOTIDE SEQUENCE</scope>
</reference>
<evidence type="ECO:0000256" key="1">
    <source>
        <dbReference type="ARBA" id="ARBA00004651"/>
    </source>
</evidence>
<dbReference type="InterPro" id="IPR050790">
    <property type="entry name" value="ExbB/TolQ_transport"/>
</dbReference>
<dbReference type="InterPro" id="IPR002898">
    <property type="entry name" value="MotA_ExbB_proton_chnl"/>
</dbReference>
<evidence type="ECO:0000256" key="2">
    <source>
        <dbReference type="ARBA" id="ARBA00010442"/>
    </source>
</evidence>
<feature type="domain" description="MotA/TolQ/ExbB proton channel" evidence="8">
    <location>
        <begin position="62"/>
        <end position="167"/>
    </location>
</feature>
<dbReference type="PANTHER" id="PTHR30625:SF18">
    <property type="entry name" value="TONB2 ENERGY TRANSDUCTION SYSTEM INNER MEMBRANE COMPONENT EXBB"/>
    <property type="match status" value="1"/>
</dbReference>
<evidence type="ECO:0000313" key="9">
    <source>
        <dbReference type="EMBL" id="VAW33789.1"/>
    </source>
</evidence>
<accession>A0A3B0VAE5</accession>
<feature type="transmembrane region" description="Helical" evidence="7">
    <location>
        <begin position="22"/>
        <end position="44"/>
    </location>
</feature>